<dbReference type="GO" id="GO:0030246">
    <property type="term" value="F:carbohydrate binding"/>
    <property type="evidence" value="ECO:0007669"/>
    <property type="project" value="InterPro"/>
</dbReference>
<dbReference type="InterPro" id="IPR013529">
    <property type="entry name" value="Glyco_hydro_42_N"/>
</dbReference>
<dbReference type="RefSeq" id="WP_118423293.1">
    <property type="nucleotide sequence ID" value="NZ_QRPE01000018.1"/>
</dbReference>
<dbReference type="PROSITE" id="PS51175">
    <property type="entry name" value="CBM6"/>
    <property type="match status" value="1"/>
</dbReference>
<evidence type="ECO:0000259" key="3">
    <source>
        <dbReference type="PROSITE" id="PS51175"/>
    </source>
</evidence>
<dbReference type="InterPro" id="IPR017853">
    <property type="entry name" value="GH"/>
</dbReference>
<dbReference type="SUPFAM" id="SSF75005">
    <property type="entry name" value="Arabinanase/levansucrase/invertase"/>
    <property type="match status" value="1"/>
</dbReference>
<keyword evidence="2" id="KW-0326">Glycosidase</keyword>
<dbReference type="EMBL" id="QRPE01000018">
    <property type="protein sequence ID" value="RHL91298.1"/>
    <property type="molecule type" value="Genomic_DNA"/>
</dbReference>
<dbReference type="AlphaFoldDB" id="A0A415N6W8"/>
<dbReference type="GO" id="GO:0005975">
    <property type="term" value="P:carbohydrate metabolic process"/>
    <property type="evidence" value="ECO:0007669"/>
    <property type="project" value="InterPro"/>
</dbReference>
<evidence type="ECO:0000256" key="1">
    <source>
        <dbReference type="ARBA" id="ARBA00022801"/>
    </source>
</evidence>
<gene>
    <name evidence="4" type="ORF">DWZ95_14600</name>
</gene>
<proteinExistence type="predicted"/>
<dbReference type="Gene3D" id="3.20.20.80">
    <property type="entry name" value="Glycosidases"/>
    <property type="match status" value="1"/>
</dbReference>
<dbReference type="GO" id="GO:0004565">
    <property type="term" value="F:beta-galactosidase activity"/>
    <property type="evidence" value="ECO:0007669"/>
    <property type="project" value="InterPro"/>
</dbReference>
<comment type="caution">
    <text evidence="4">The sequence shown here is derived from an EMBL/GenBank/DDBJ whole genome shotgun (WGS) entry which is preliminary data.</text>
</comment>
<dbReference type="InterPro" id="IPR050727">
    <property type="entry name" value="GH43_arabinanases"/>
</dbReference>
<feature type="domain" description="CBM6" evidence="3">
    <location>
        <begin position="526"/>
        <end position="663"/>
    </location>
</feature>
<keyword evidence="1" id="KW-0378">Hydrolase</keyword>
<dbReference type="InterPro" id="IPR008979">
    <property type="entry name" value="Galactose-bd-like_sf"/>
</dbReference>
<dbReference type="Gene3D" id="2.115.10.20">
    <property type="entry name" value="Glycosyl hydrolase domain, family 43"/>
    <property type="match status" value="1"/>
</dbReference>
<sequence length="1174" mass="132076">MRVTILYSCRIAGIISLLVAGLFYSKASANVISYVDTSLDGSQKYVLRVDGKPFYMTNIQVRMDVMRYSDRWSAETREALVARLAADGFNTLSIPVHWYEVEPEKDKFDWTILDEYLQLTNKYNLKMEMLWFGTNSGGHTQWLNPQWANTSKADPVHLRVPDYVLYTPQYGSPGWSRSQEEGSHETTSEFNIRRDMTDYTLDLGDTRLRDRETYVLSKVMEHIAEWDKANGSRHPIIGVQIGNEVRGQHIPFGNTVINNYLSHVAGAVKNSGYVVWTRVNCVFMDVYARVFENELLRNTPEGTNLDMIGIDTYSHHFSTAEEFMASMRTNVPYAGKNYRMIMETNSERPYSAQMHLAALSGNNAFDYYDASGLYRRDGDGVSAKVSHIEDIRLVNKILTSAPEDIALNAHGYGLFVHNWQGNKSDVTISNTGITFIPDYPTSQGISIIRNRNEIVLMSTKGGTFTIPASFKITGASKGRFNSDNQWINENGVNYRQSREGQDTSIRMESGTTIRLICKDTGKAEAKIYQAEFADVCVGAEKQSCIEGIGFAGIGYVKLPSTAGAYIQFNQIDGQEGRDKTIRIRYALGGKRDARMVVFVNGTMNEIKLTPTGGYDNYRYVSFRTPLNSGTNNTIKLETRDNLTRINRAAYYETNVNIDEIQVAALSNDMYGYLLVHFIHDRKGYGERVYFNISRGDDVHQWDYLNGGEPVLVSNKSTTGIRDPFIAYNPEKQVYYILTTDLRTYGGDECGWELYGSDYCTTVNVWESQDLITWSSLRSFDVKADKRGNPVEPLVDQVDRRKIHKSAMMWAPEATWVPDFYDLNDDGIANGSAKGGAFVVYWSTYATVDGMSRKMVLWGATPDFTQATYEFGGVFMEEMKSMPGNGVIDANLIQKKLSDGELRTYRIGTANSGEKQRGTYMESTDAQAWWREKKEWKELQTLIGAKIMPETPLGVEGPAAFKANSEEKWYLFVDAIGGNKKKGYTLLESDDIDKDKPWRAVEKNIELNPHTKHGGVIPLTKAQYDAIRAADALPAENKNLTVPGIILSKGAKADEVAEALLANVSVKSCNGYGTNILPVRWNEDDLTKVTKAKKGDKVEVSGTVVTIGANFNHWKWQRKETGEWLPDDDPIYFFNKPKGANNNSWYQSGGWEATSQTRPLYSSTGIKVTTTVTVK</sequence>
<dbReference type="InterPro" id="IPR023296">
    <property type="entry name" value="Glyco_hydro_beta-prop_sf"/>
</dbReference>
<dbReference type="CDD" id="cd08983">
    <property type="entry name" value="GH43_Bt3655-like"/>
    <property type="match status" value="1"/>
</dbReference>
<accession>A0A415N6W8</accession>
<dbReference type="SUPFAM" id="SSF49785">
    <property type="entry name" value="Galactose-binding domain-like"/>
    <property type="match status" value="1"/>
</dbReference>
<dbReference type="Pfam" id="PF02449">
    <property type="entry name" value="Glyco_hydro_42"/>
    <property type="match status" value="1"/>
</dbReference>
<dbReference type="PANTHER" id="PTHR43301:SF3">
    <property type="entry name" value="ARABINAN ENDO-1,5-ALPHA-L-ARABINOSIDASE A-RELATED"/>
    <property type="match status" value="1"/>
</dbReference>
<protein>
    <submittedName>
        <fullName evidence="4">DUF4978 domain-containing protein</fullName>
    </submittedName>
</protein>
<dbReference type="PANTHER" id="PTHR43301">
    <property type="entry name" value="ARABINAN ENDO-1,5-ALPHA-L-ARABINOSIDASE"/>
    <property type="match status" value="1"/>
</dbReference>
<dbReference type="SUPFAM" id="SSF51445">
    <property type="entry name" value="(Trans)glycosidases"/>
    <property type="match status" value="1"/>
</dbReference>
<name>A0A415N6W8_9BACE</name>
<dbReference type="Proteomes" id="UP000285013">
    <property type="component" value="Unassembled WGS sequence"/>
</dbReference>
<reference evidence="4 5" key="1">
    <citation type="submission" date="2018-08" db="EMBL/GenBank/DDBJ databases">
        <title>A genome reference for cultivated species of the human gut microbiota.</title>
        <authorList>
            <person name="Zou Y."/>
            <person name="Xue W."/>
            <person name="Luo G."/>
        </authorList>
    </citation>
    <scope>NUCLEOTIDE SEQUENCE [LARGE SCALE GENOMIC DNA]</scope>
    <source>
        <strain evidence="4 5">AF36-16BH</strain>
    </source>
</reference>
<organism evidence="4 5">
    <name type="scientific">Bacteroides intestinalis</name>
    <dbReference type="NCBI Taxonomy" id="329854"/>
    <lineage>
        <taxon>Bacteria</taxon>
        <taxon>Pseudomonadati</taxon>
        <taxon>Bacteroidota</taxon>
        <taxon>Bacteroidia</taxon>
        <taxon>Bacteroidales</taxon>
        <taxon>Bacteroidaceae</taxon>
        <taxon>Bacteroides</taxon>
    </lineage>
</organism>
<evidence type="ECO:0000313" key="5">
    <source>
        <dbReference type="Proteomes" id="UP000285013"/>
    </source>
</evidence>
<evidence type="ECO:0000256" key="2">
    <source>
        <dbReference type="ARBA" id="ARBA00023295"/>
    </source>
</evidence>
<dbReference type="InterPro" id="IPR005084">
    <property type="entry name" value="CBM6"/>
</dbReference>
<dbReference type="Gene3D" id="2.60.120.260">
    <property type="entry name" value="Galactose-binding domain-like"/>
    <property type="match status" value="1"/>
</dbReference>
<evidence type="ECO:0000313" key="4">
    <source>
        <dbReference type="EMBL" id="RHL91298.1"/>
    </source>
</evidence>
<dbReference type="GO" id="GO:0009341">
    <property type="term" value="C:beta-galactosidase complex"/>
    <property type="evidence" value="ECO:0007669"/>
    <property type="project" value="InterPro"/>
</dbReference>